<dbReference type="EMBL" id="ARZA01000015">
    <property type="protein sequence ID" value="EOD01818.1"/>
    <property type="molecule type" value="Genomic_DNA"/>
</dbReference>
<sequence>MLKSRGKMKIKELAEILEVSERMIRVYKDDLEKAGIYLLSERGQDGGYYLDESSFLFNLKLKDDEISALHTVRGFLEKNNNFLLLEEYDNALDKINAATDFKGQDNKTQYYLTDSSPNIKLDLEKKKYIDINSAIISRNKISIKYFSLTSKLTERIIRPYSLFIYKGFWYCIGYCELRKKVRDFKLSRIKEYKVIDEKFEIPKDFNIKDFIGSNSIFNDKTYKVKLKIKYPTSIIVSESIWGDKQKITFNDDYSILFEAEMTGKPEIISWILSMGSSVTIIEPKEIINEIKKEVDEMKKMY</sequence>
<dbReference type="InterPro" id="IPR036388">
    <property type="entry name" value="WH-like_DNA-bd_sf"/>
</dbReference>
<comment type="caution">
    <text evidence="4">The sequence shown here is derived from an EMBL/GenBank/DDBJ whole genome shotgun (WGS) entry which is preliminary data.</text>
</comment>
<dbReference type="eggNOG" id="COG2378">
    <property type="taxonomic scope" value="Bacteria"/>
</dbReference>
<dbReference type="Gene3D" id="1.10.10.10">
    <property type="entry name" value="Winged helix-like DNA-binding domain superfamily/Winged helix DNA-binding domain"/>
    <property type="match status" value="1"/>
</dbReference>
<feature type="domain" description="WYL" evidence="2">
    <location>
        <begin position="130"/>
        <end position="194"/>
    </location>
</feature>
<evidence type="ECO:0000259" key="1">
    <source>
        <dbReference type="Pfam" id="PF08279"/>
    </source>
</evidence>
<evidence type="ECO:0000259" key="3">
    <source>
        <dbReference type="Pfam" id="PF25583"/>
    </source>
</evidence>
<dbReference type="STRING" id="1304284.L21TH_0090"/>
<dbReference type="PROSITE" id="PS52050">
    <property type="entry name" value="WYL"/>
    <property type="match status" value="1"/>
</dbReference>
<proteinExistence type="predicted"/>
<dbReference type="InterPro" id="IPR057727">
    <property type="entry name" value="WCX_dom"/>
</dbReference>
<dbReference type="AlphaFoldDB" id="R1AX79"/>
<dbReference type="InterPro" id="IPR051534">
    <property type="entry name" value="CBASS_pafABC_assoc_protein"/>
</dbReference>
<feature type="domain" description="WCX" evidence="3">
    <location>
        <begin position="221"/>
        <end position="297"/>
    </location>
</feature>
<organism evidence="4 5">
    <name type="scientific">Caldisalinibacter kiritimatiensis</name>
    <dbReference type="NCBI Taxonomy" id="1304284"/>
    <lineage>
        <taxon>Bacteria</taxon>
        <taxon>Bacillati</taxon>
        <taxon>Bacillota</taxon>
        <taxon>Tissierellia</taxon>
        <taxon>Tissierellales</taxon>
        <taxon>Thermohalobacteraceae</taxon>
        <taxon>Caldisalinibacter</taxon>
    </lineage>
</organism>
<evidence type="ECO:0000259" key="2">
    <source>
        <dbReference type="Pfam" id="PF13280"/>
    </source>
</evidence>
<dbReference type="PANTHER" id="PTHR34580:SF1">
    <property type="entry name" value="PROTEIN PAFC"/>
    <property type="match status" value="1"/>
</dbReference>
<dbReference type="InterPro" id="IPR026881">
    <property type="entry name" value="WYL_dom"/>
</dbReference>
<dbReference type="Proteomes" id="UP000013378">
    <property type="component" value="Unassembled WGS sequence"/>
</dbReference>
<dbReference type="PANTHER" id="PTHR34580">
    <property type="match status" value="1"/>
</dbReference>
<name>R1AX79_9FIRM</name>
<gene>
    <name evidence="4" type="ORF">L21TH_0090</name>
</gene>
<dbReference type="InterPro" id="IPR013196">
    <property type="entry name" value="HTH_11"/>
</dbReference>
<keyword evidence="5" id="KW-1185">Reference proteome</keyword>
<feature type="domain" description="Helix-turn-helix type 11" evidence="1">
    <location>
        <begin position="1"/>
        <end position="48"/>
    </location>
</feature>
<dbReference type="Pfam" id="PF08279">
    <property type="entry name" value="HTH_11"/>
    <property type="match status" value="1"/>
</dbReference>
<evidence type="ECO:0008006" key="6">
    <source>
        <dbReference type="Google" id="ProtNLM"/>
    </source>
</evidence>
<dbReference type="Pfam" id="PF13280">
    <property type="entry name" value="WYL"/>
    <property type="match status" value="1"/>
</dbReference>
<protein>
    <recommendedName>
        <fullName evidence="6">Transcriptional regulator</fullName>
    </recommendedName>
</protein>
<accession>R1AX79</accession>
<dbReference type="PATRIC" id="fig|1304284.3.peg.88"/>
<evidence type="ECO:0000313" key="5">
    <source>
        <dbReference type="Proteomes" id="UP000013378"/>
    </source>
</evidence>
<dbReference type="Pfam" id="PF25583">
    <property type="entry name" value="WCX"/>
    <property type="match status" value="1"/>
</dbReference>
<evidence type="ECO:0000313" key="4">
    <source>
        <dbReference type="EMBL" id="EOD01818.1"/>
    </source>
</evidence>
<reference evidence="4 5" key="1">
    <citation type="journal article" date="2015" name="Geomicrobiol. J.">
        <title>Caldisalinibacter kiritimatiensis gen. nov., sp. nov., a moderately thermohalophilic thiosulfate-reducing bacterium from a hypersaline microbial mat.</title>
        <authorList>
            <person name="Ben Hania W."/>
            <person name="Joseph M."/>
            <person name="Fiebig A."/>
            <person name="Bunk B."/>
            <person name="Klenk H.-P."/>
            <person name="Fardeau M.-L."/>
            <person name="Spring S."/>
        </authorList>
    </citation>
    <scope>NUCLEOTIDE SEQUENCE [LARGE SCALE GENOMIC DNA]</scope>
    <source>
        <strain evidence="4 5">L21-TH-D2</strain>
    </source>
</reference>